<evidence type="ECO:0000313" key="4">
    <source>
        <dbReference type="Proteomes" id="UP000053890"/>
    </source>
</evidence>
<feature type="signal peptide" evidence="2">
    <location>
        <begin position="1"/>
        <end position="24"/>
    </location>
</feature>
<protein>
    <submittedName>
        <fullName evidence="3">Uncharacterized protein</fullName>
    </submittedName>
</protein>
<feature type="chain" id="PRO_5008265534" evidence="2">
    <location>
        <begin position="25"/>
        <end position="264"/>
    </location>
</feature>
<dbReference type="RefSeq" id="XP_018272974.1">
    <property type="nucleotide sequence ID" value="XM_018416079.1"/>
</dbReference>
<proteinExistence type="predicted"/>
<gene>
    <name evidence="3" type="ORF">RHOBADRAFT_51906</name>
</gene>
<feature type="compositionally biased region" description="Basic and acidic residues" evidence="1">
    <location>
        <begin position="50"/>
        <end position="62"/>
    </location>
</feature>
<feature type="compositionally biased region" description="Polar residues" evidence="1">
    <location>
        <begin position="37"/>
        <end position="49"/>
    </location>
</feature>
<evidence type="ECO:0000256" key="1">
    <source>
        <dbReference type="SAM" id="MobiDB-lite"/>
    </source>
</evidence>
<name>A0A194S8X8_RHOGW</name>
<dbReference type="GeneID" id="28976527"/>
<keyword evidence="2" id="KW-0732">Signal</keyword>
<evidence type="ECO:0000313" key="3">
    <source>
        <dbReference type="EMBL" id="KPV76925.1"/>
    </source>
</evidence>
<dbReference type="OrthoDB" id="2525203at2759"/>
<dbReference type="AlphaFoldDB" id="A0A194S8X8"/>
<keyword evidence="4" id="KW-1185">Reference proteome</keyword>
<accession>A0A194S8X8</accession>
<dbReference type="OMA" id="RHITETY"/>
<dbReference type="Proteomes" id="UP000053890">
    <property type="component" value="Unassembled WGS sequence"/>
</dbReference>
<organism evidence="3 4">
    <name type="scientific">Rhodotorula graminis (strain WP1)</name>
    <dbReference type="NCBI Taxonomy" id="578459"/>
    <lineage>
        <taxon>Eukaryota</taxon>
        <taxon>Fungi</taxon>
        <taxon>Dikarya</taxon>
        <taxon>Basidiomycota</taxon>
        <taxon>Pucciniomycotina</taxon>
        <taxon>Microbotryomycetes</taxon>
        <taxon>Sporidiobolales</taxon>
        <taxon>Sporidiobolaceae</taxon>
        <taxon>Rhodotorula</taxon>
    </lineage>
</organism>
<evidence type="ECO:0000256" key="2">
    <source>
        <dbReference type="SAM" id="SignalP"/>
    </source>
</evidence>
<reference evidence="3 4" key="1">
    <citation type="journal article" date="2015" name="Front. Microbiol.">
        <title>Genome sequence of the plant growth promoting endophytic yeast Rhodotorula graminis WP1.</title>
        <authorList>
            <person name="Firrincieli A."/>
            <person name="Otillar R."/>
            <person name="Salamov A."/>
            <person name="Schmutz J."/>
            <person name="Khan Z."/>
            <person name="Redman R.S."/>
            <person name="Fleck N.D."/>
            <person name="Lindquist E."/>
            <person name="Grigoriev I.V."/>
            <person name="Doty S.L."/>
        </authorList>
    </citation>
    <scope>NUCLEOTIDE SEQUENCE [LARGE SCALE GENOMIC DNA]</scope>
    <source>
        <strain evidence="3 4">WP1</strain>
    </source>
</reference>
<sequence>MPSIKAFLSTFVLVALALAPTARAGIMLQGNDLVHRSTSQPSLYSNTSPVEKRSPESREKSAARVKRAKLAAAKKARRGAGEQHDAAHALLKRHITETYEREGVTKSLLARRALFARVLKRYRCGQSKVCAKAVTDPNDIPANGAAICDPPGYFLAGGVCIQSSSSCGSTTCGSTDNGAFLCTGANVCTLVCDTANGYVATPQGTCVSLVTSPSNCGAVGNVCPGSYNGIGKPQCRNRNCQLNCPPGYYSKRTQDRQAVLCYGA</sequence>
<feature type="region of interest" description="Disordered" evidence="1">
    <location>
        <begin position="37"/>
        <end position="63"/>
    </location>
</feature>
<dbReference type="EMBL" id="KQ474075">
    <property type="protein sequence ID" value="KPV76925.1"/>
    <property type="molecule type" value="Genomic_DNA"/>
</dbReference>